<dbReference type="AlphaFoldDB" id="A0A829GGL9"/>
<dbReference type="GO" id="GO:0016020">
    <property type="term" value="C:membrane"/>
    <property type="evidence" value="ECO:0007669"/>
    <property type="project" value="UniProtKB-SubCell"/>
</dbReference>
<proteinExistence type="predicted"/>
<evidence type="ECO:0000256" key="4">
    <source>
        <dbReference type="ARBA" id="ARBA00022692"/>
    </source>
</evidence>
<protein>
    <submittedName>
        <fullName evidence="8">AEC family permease</fullName>
    </submittedName>
</protein>
<feature type="transmembrane region" description="Helical" evidence="7">
    <location>
        <begin position="6"/>
        <end position="25"/>
    </location>
</feature>
<dbReference type="EMBL" id="ANJW01000819">
    <property type="protein sequence ID" value="EPC49870.1"/>
    <property type="molecule type" value="Genomic_DNA"/>
</dbReference>
<feature type="transmembrane region" description="Helical" evidence="7">
    <location>
        <begin position="239"/>
        <end position="259"/>
    </location>
</feature>
<evidence type="ECO:0000313" key="8">
    <source>
        <dbReference type="EMBL" id="EPC49870.1"/>
    </source>
</evidence>
<keyword evidence="2" id="KW-0813">Transport</keyword>
<keyword evidence="4 7" id="KW-0812">Transmembrane</keyword>
<comment type="caution">
    <text evidence="8">The sequence shown here is derived from an EMBL/GenBank/DDBJ whole genome shotgun (WGS) entry which is preliminary data.</text>
</comment>
<feature type="transmembrane region" description="Helical" evidence="7">
    <location>
        <begin position="170"/>
        <end position="188"/>
    </location>
</feature>
<feature type="transmembrane region" description="Helical" evidence="7">
    <location>
        <begin position="200"/>
        <end position="218"/>
    </location>
</feature>
<evidence type="ECO:0000256" key="1">
    <source>
        <dbReference type="ARBA" id="ARBA00004141"/>
    </source>
</evidence>
<gene>
    <name evidence="8" type="ORF">Lpp123_13920</name>
</gene>
<dbReference type="Pfam" id="PF03547">
    <property type="entry name" value="Mem_trans"/>
    <property type="match status" value="1"/>
</dbReference>
<evidence type="ECO:0000256" key="6">
    <source>
        <dbReference type="ARBA" id="ARBA00023136"/>
    </source>
</evidence>
<sequence length="320" mass="35380">MTAFISSVFGVLEILILIALGYFLTARGWFNDHSSKIIAKVVTQVALPAYMIVTIASKFTAPMLLRLLPDLFFPVLSMMILFALSFLVCYLLKVPHARKGTFKSMFFNSNTVFIGLPVNLALFGPSSLPYVLVYYMANTTIFWTIGVYLIQGDGPRPAKFDLKKALGKVFSPPLLGFMLGIVLVLLKIKLPTFLMADLTYIGALTVPGSMFFIGIALHQAGWGKLRISKEALGIFSGRFLFAPLLMTALVAFAPVPTLMNNLYFAILHAGHDQCACCCQTVRCGFRLRCYHGHRNNAAFDDRDPNRDDLHPVHSLGVAVE</sequence>
<dbReference type="PANTHER" id="PTHR36838">
    <property type="entry name" value="AUXIN EFFLUX CARRIER FAMILY PROTEIN"/>
    <property type="match status" value="1"/>
</dbReference>
<dbReference type="InterPro" id="IPR004776">
    <property type="entry name" value="Mem_transp_PIN-like"/>
</dbReference>
<keyword evidence="5 7" id="KW-1133">Transmembrane helix</keyword>
<evidence type="ECO:0000256" key="2">
    <source>
        <dbReference type="ARBA" id="ARBA00022448"/>
    </source>
</evidence>
<dbReference type="GO" id="GO:0055085">
    <property type="term" value="P:transmembrane transport"/>
    <property type="evidence" value="ECO:0007669"/>
    <property type="project" value="InterPro"/>
</dbReference>
<feature type="transmembrane region" description="Helical" evidence="7">
    <location>
        <begin position="130"/>
        <end position="150"/>
    </location>
</feature>
<evidence type="ECO:0000313" key="9">
    <source>
        <dbReference type="Proteomes" id="UP000014316"/>
    </source>
</evidence>
<evidence type="ECO:0000256" key="5">
    <source>
        <dbReference type="ARBA" id="ARBA00022989"/>
    </source>
</evidence>
<organism evidence="8 9">
    <name type="scientific">Lacticaseibacillus paracasei subsp. paracasei Lpp123</name>
    <dbReference type="NCBI Taxonomy" id="1256201"/>
    <lineage>
        <taxon>Bacteria</taxon>
        <taxon>Bacillati</taxon>
        <taxon>Bacillota</taxon>
        <taxon>Bacilli</taxon>
        <taxon>Lactobacillales</taxon>
        <taxon>Lactobacillaceae</taxon>
        <taxon>Lacticaseibacillus</taxon>
    </lineage>
</organism>
<feature type="transmembrane region" description="Helical" evidence="7">
    <location>
        <begin position="104"/>
        <end position="124"/>
    </location>
</feature>
<keyword evidence="6 7" id="KW-0472">Membrane</keyword>
<reference evidence="8 9" key="1">
    <citation type="journal article" date="2013" name="PLoS ONE">
        <title>Lactobacillus paracasei comparative genomics: towards species pan-genome definition and exploitation of diversity.</title>
        <authorList>
            <person name="Smokvina T."/>
            <person name="Wels M."/>
            <person name="Polka J."/>
            <person name="Chervaux C."/>
            <person name="Brisse S."/>
            <person name="Boekhorst J."/>
            <person name="van Hylckama Vlieg J.E."/>
            <person name="Siezen R.J."/>
        </authorList>
    </citation>
    <scope>NUCLEOTIDE SEQUENCE [LARGE SCALE GENOMIC DNA]</scope>
    <source>
        <strain evidence="8 9">Lpp123</strain>
    </source>
</reference>
<feature type="transmembrane region" description="Helical" evidence="7">
    <location>
        <begin position="71"/>
        <end position="92"/>
    </location>
</feature>
<keyword evidence="3" id="KW-1003">Cell membrane</keyword>
<name>A0A829GGL9_LACPA</name>
<evidence type="ECO:0000256" key="7">
    <source>
        <dbReference type="SAM" id="Phobius"/>
    </source>
</evidence>
<feature type="transmembrane region" description="Helical" evidence="7">
    <location>
        <begin position="37"/>
        <end position="59"/>
    </location>
</feature>
<evidence type="ECO:0000256" key="3">
    <source>
        <dbReference type="ARBA" id="ARBA00022475"/>
    </source>
</evidence>
<dbReference type="PANTHER" id="PTHR36838:SF1">
    <property type="entry name" value="SLR1864 PROTEIN"/>
    <property type="match status" value="1"/>
</dbReference>
<dbReference type="Proteomes" id="UP000014316">
    <property type="component" value="Unassembled WGS sequence"/>
</dbReference>
<accession>A0A829GGL9</accession>
<comment type="subcellular location">
    <subcellularLocation>
        <location evidence="1">Membrane</location>
        <topology evidence="1">Multi-pass membrane protein</topology>
    </subcellularLocation>
</comment>